<feature type="domain" description="Histidine kinase" evidence="17">
    <location>
        <begin position="1111"/>
        <end position="1428"/>
    </location>
</feature>
<feature type="compositionally biased region" description="Polar residues" evidence="15">
    <location>
        <begin position="129"/>
        <end position="146"/>
    </location>
</feature>
<dbReference type="CDD" id="cd17546">
    <property type="entry name" value="REC_hyHK_CKI1_RcsC-like"/>
    <property type="match status" value="1"/>
</dbReference>
<feature type="transmembrane region" description="Helical" evidence="16">
    <location>
        <begin position="230"/>
        <end position="246"/>
    </location>
</feature>
<evidence type="ECO:0000256" key="9">
    <source>
        <dbReference type="ARBA" id="ARBA00022840"/>
    </source>
</evidence>
<feature type="transmembrane region" description="Helical" evidence="16">
    <location>
        <begin position="396"/>
        <end position="415"/>
    </location>
</feature>
<dbReference type="PANTHER" id="PTHR43719">
    <property type="entry name" value="TWO-COMPONENT HISTIDINE KINASE"/>
    <property type="match status" value="1"/>
</dbReference>
<reference evidence="20 21" key="1">
    <citation type="journal article" date="2012" name="BMC Genomics">
        <title>Sequencing the genome of Marssonina brunnea reveals fungus-poplar co-evolution.</title>
        <authorList>
            <person name="Zhu S."/>
            <person name="Cao Y.-Z."/>
            <person name="Jiang C."/>
            <person name="Tan B.-Y."/>
            <person name="Wang Z."/>
            <person name="Feng S."/>
            <person name="Zhang L."/>
            <person name="Su X.-H."/>
            <person name="Brejova B."/>
            <person name="Vinar T."/>
            <person name="Xu M."/>
            <person name="Wang M.-X."/>
            <person name="Zhang S.-G."/>
            <person name="Huang M.-R."/>
            <person name="Wu R."/>
            <person name="Zhou Y."/>
        </authorList>
    </citation>
    <scope>NUCLEOTIDE SEQUENCE [LARGE SCALE GENOMIC DNA]</scope>
    <source>
        <strain evidence="20 21">MB_m1</strain>
    </source>
</reference>
<feature type="compositionally biased region" description="Polar residues" evidence="15">
    <location>
        <begin position="1644"/>
        <end position="1655"/>
    </location>
</feature>
<evidence type="ECO:0000256" key="15">
    <source>
        <dbReference type="SAM" id="MobiDB-lite"/>
    </source>
</evidence>
<evidence type="ECO:0000313" key="21">
    <source>
        <dbReference type="Proteomes" id="UP000006753"/>
    </source>
</evidence>
<dbReference type="EC" id="2.7.13.3" evidence="3"/>
<dbReference type="CDD" id="cd00082">
    <property type="entry name" value="HisKA"/>
    <property type="match status" value="1"/>
</dbReference>
<sequence length="1681" mass="183494">MEPIPEDLHSSYSLTVSRGSGRDGGSSELRETGGKYLLLPHDSSAKREQWGNRYERQISNAQYRPSPSRDFPTLQADDILLASEHVPSLGSRLLSSVHPPIGLNNKPIFIASSESYLPQLVEPRRTLPSNFSSSETLNHSSKTPPSSADEDITFPEGGAGWLVVFGAWCALFSSLGIMNTMGAFEEYISTHQLEEYEVSTVGWIFSLYAFLTFGVGLFVGPIFDKHGPRWLILPGSVLIVMSMDLIGYCSEFWHFILVFSVLGGIGSALLFSPSITVVGHFFNKNRGFATGIAATGGAFGGIVYPLTLQSVMPRIGFLWSTKIIALISLVLCSCANVLIKSRVTSGEYSSARPDIRILRHPAFAVTVLGVFLLEFALFVPLTYINAYCVSKGFSPAFSAAVLPVLNAGSVFGRLLPGYFADRYGRFNIAIIAIILTVISVLAIWLPFGSSKPGLIIFALLFGLGSGSNISLTPTARSQSHLADAPRYRSTARTCIERGSFNPRPVSVGRSGRTTYIHTSGAENAPSSYKMRIGIRQQLGAVVLMTALVPLAVLAVATWINNRNFVVRITSQELSLTASLKASQIALDLLLIQSTCSTIATRILLNDALKSFYRGNQTSMNWTEALEDVSSALNSGGISSLLQIQVFSRNSTIGMDLGRGNTSTYLLRASAPTSGIELPYTYPNGTTVKLGDDSDLGYPTQLYPNITYTTTDAPDPLDPSVKKVSASAFNDLPLNSTSELLLGPMQVNNTYALLSLTLPITDNSNRSNVLAYMTVVAAASSLISITQSREGLDNTGVVLLVGPSRRENLFRYEQRPSNANYTADPDIVGDANVRFVLPPLPFSGQHNRHAKYLQNITDYGTSNFSMNKYSAAVVGFTEWYDTVNNAGSDLTTRNEQGEKVAVGFARPQSALVSWLLIVEQRHSEAWAPIEQLRTIVAACVFGTIALVLIIILPMAHYSVRPIRRLRDATERSIAPPGYTPRGSMQSETDDREIFVDGVGELEAGNSGSSRSKKTTFVRLRNLGSSGRRRTLVERQEDERRRVFKIPGKVRDRKHWITDELTELTTTFNEMSDELMTQYSSLEQKVSERTEELEISKRAAEAANESKTLFIANISHELKTPLNGILGMCAVCMGEEDLPKIKRSLGIVYKSGDLLLHLLNDLLLFSKNQIGQQLSLEEKEFSLSDIKTQILTIFAKQVQEGKIAFSVKYLGTDAEADQEPTEKPCGMPLPAIGPGGVGRLKDLSLWGDQHRILQVIINLVSNSLKFTPQGGKVEVRIKCLGDVESLPDVSRNSMGSKHGSQRNSKHRYRSDHGSNQPSVGTALMINPMDPRHTPRLQTQERPHTPPPPGARTLMFQFEVEDSGPGIPEQLKDRVFEPFVQGDLGLSKKYGGTGLGLSICSQLAGLMGGTITLADAEPHGSTFTLRIPLKHTRSRAPSTSSSDFHASRPVSLDGGTRTISKTPVDATPNEGFKKDPQPRLVGLSQPFFASASPTTEKDQNSQLTALSKTATKEPGSKLRVLVAEDNLINIEIVRRMLAFEDISNVVVAKDGQEAFDQVKDSMAKGEYFDLIFMDVQMPNLDGLQSTRLIRQMGYSAPIVALTAFAEESNVKECYDSGMNMFLSKPIRRPALKQVLSKFTTIPEESEQSSVTNKRSAASSLAEKSGPSDKTETQAVDGKPPPPSS</sequence>
<gene>
    <name evidence="20" type="ORF">MBM_09972</name>
</gene>
<feature type="transmembrane region" description="Helical" evidence="16">
    <location>
        <begin position="159"/>
        <end position="181"/>
    </location>
</feature>
<dbReference type="STRING" id="1072389.K1WI11"/>
<feature type="region of interest" description="Disordered" evidence="15">
    <location>
        <begin position="129"/>
        <end position="150"/>
    </location>
</feature>
<dbReference type="PROSITE" id="PS50109">
    <property type="entry name" value="HIS_KIN"/>
    <property type="match status" value="1"/>
</dbReference>
<dbReference type="InterPro" id="IPR003594">
    <property type="entry name" value="HATPase_dom"/>
</dbReference>
<dbReference type="FunCoup" id="K1WI11">
    <property type="interactions" value="143"/>
</dbReference>
<dbReference type="SUPFAM" id="SSF47384">
    <property type="entry name" value="Homodimeric domain of signal transducing histidine kinase"/>
    <property type="match status" value="1"/>
</dbReference>
<dbReference type="InterPro" id="IPR020846">
    <property type="entry name" value="MFS_dom"/>
</dbReference>
<dbReference type="InterPro" id="IPR036259">
    <property type="entry name" value="MFS_trans_sf"/>
</dbReference>
<feature type="transmembrane region" description="Helical" evidence="16">
    <location>
        <begin position="201"/>
        <end position="223"/>
    </location>
</feature>
<evidence type="ECO:0000256" key="12">
    <source>
        <dbReference type="ARBA" id="ARBA00023136"/>
    </source>
</evidence>
<dbReference type="OrthoDB" id="60033at2759"/>
<evidence type="ECO:0000256" key="13">
    <source>
        <dbReference type="ARBA" id="ARBA00023180"/>
    </source>
</evidence>
<feature type="transmembrane region" description="Helical" evidence="16">
    <location>
        <begin position="453"/>
        <end position="471"/>
    </location>
</feature>
<keyword evidence="8" id="KW-0418">Kinase</keyword>
<dbReference type="GeneID" id="18765907"/>
<keyword evidence="13" id="KW-0325">Glycoprotein</keyword>
<feature type="modified residue" description="4-aspartylphosphate" evidence="14">
    <location>
        <position position="1571"/>
    </location>
</feature>
<evidence type="ECO:0000256" key="8">
    <source>
        <dbReference type="ARBA" id="ARBA00022777"/>
    </source>
</evidence>
<dbReference type="Gene3D" id="3.40.50.2300">
    <property type="match status" value="1"/>
</dbReference>
<dbReference type="Proteomes" id="UP000006753">
    <property type="component" value="Unassembled WGS sequence"/>
</dbReference>
<evidence type="ECO:0000256" key="16">
    <source>
        <dbReference type="SAM" id="Phobius"/>
    </source>
</evidence>
<feature type="transmembrane region" description="Helical" evidence="16">
    <location>
        <begin position="252"/>
        <end position="275"/>
    </location>
</feature>
<comment type="catalytic activity">
    <reaction evidence="1">
        <text>ATP + protein L-histidine = ADP + protein N-phospho-L-histidine.</text>
        <dbReference type="EC" id="2.7.13.3"/>
    </reaction>
</comment>
<keyword evidence="9" id="KW-0067">ATP-binding</keyword>
<dbReference type="Pfam" id="PF02518">
    <property type="entry name" value="HATPase_c"/>
    <property type="match status" value="1"/>
</dbReference>
<dbReference type="Pfam" id="PF00512">
    <property type="entry name" value="HisKA"/>
    <property type="match status" value="1"/>
</dbReference>
<dbReference type="SUPFAM" id="SSF103473">
    <property type="entry name" value="MFS general substrate transporter"/>
    <property type="match status" value="1"/>
</dbReference>
<feature type="transmembrane region" description="Helical" evidence="16">
    <location>
        <begin position="287"/>
        <end position="307"/>
    </location>
</feature>
<feature type="region of interest" description="Disordered" evidence="15">
    <location>
        <begin position="1284"/>
        <end position="1345"/>
    </location>
</feature>
<dbReference type="PROSITE" id="PS50850">
    <property type="entry name" value="MFS"/>
    <property type="match status" value="1"/>
</dbReference>
<evidence type="ECO:0000256" key="14">
    <source>
        <dbReference type="PROSITE-ProRule" id="PRU00169"/>
    </source>
</evidence>
<dbReference type="eggNOG" id="KOG0519">
    <property type="taxonomic scope" value="Eukaryota"/>
</dbReference>
<feature type="transmembrane region" description="Helical" evidence="16">
    <location>
        <begin position="360"/>
        <end position="384"/>
    </location>
</feature>
<dbReference type="FunFam" id="1.10.287.130:FF:000004">
    <property type="entry name" value="Ethylene receptor 1"/>
    <property type="match status" value="1"/>
</dbReference>
<feature type="transmembrane region" description="Helical" evidence="16">
    <location>
        <begin position="319"/>
        <end position="339"/>
    </location>
</feature>
<dbReference type="SUPFAM" id="SSF55874">
    <property type="entry name" value="ATPase domain of HSP90 chaperone/DNA topoisomerase II/histidine kinase"/>
    <property type="match status" value="1"/>
</dbReference>
<dbReference type="Pfam" id="PF00072">
    <property type="entry name" value="Response_reg"/>
    <property type="match status" value="1"/>
</dbReference>
<evidence type="ECO:0000256" key="4">
    <source>
        <dbReference type="ARBA" id="ARBA00022553"/>
    </source>
</evidence>
<dbReference type="InterPro" id="IPR003661">
    <property type="entry name" value="HisK_dim/P_dom"/>
</dbReference>
<keyword evidence="11" id="KW-0902">Two-component regulatory system</keyword>
<dbReference type="OMA" id="WGDSNRI"/>
<name>K1WI11_MARBU</name>
<comment type="subcellular location">
    <subcellularLocation>
        <location evidence="2">Membrane</location>
        <topology evidence="2">Multi-pass membrane protein</topology>
    </subcellularLocation>
</comment>
<proteinExistence type="predicted"/>
<keyword evidence="6 16" id="KW-0812">Transmembrane</keyword>
<evidence type="ECO:0000256" key="10">
    <source>
        <dbReference type="ARBA" id="ARBA00022989"/>
    </source>
</evidence>
<dbReference type="GO" id="GO:0005524">
    <property type="term" value="F:ATP binding"/>
    <property type="evidence" value="ECO:0007669"/>
    <property type="project" value="UniProtKB-KW"/>
</dbReference>
<dbReference type="Gene3D" id="3.30.565.10">
    <property type="entry name" value="Histidine kinase-like ATPase, C-terminal domain"/>
    <property type="match status" value="1"/>
</dbReference>
<protein>
    <recommendedName>
        <fullName evidence="3">histidine kinase</fullName>
        <ecNumber evidence="3">2.7.13.3</ecNumber>
    </recommendedName>
</protein>
<dbReference type="EMBL" id="JH921480">
    <property type="protein sequence ID" value="EKD11847.1"/>
    <property type="molecule type" value="Genomic_DNA"/>
</dbReference>
<evidence type="ECO:0000259" key="19">
    <source>
        <dbReference type="PROSITE" id="PS50850"/>
    </source>
</evidence>
<keyword evidence="7" id="KW-0547">Nucleotide-binding</keyword>
<dbReference type="SMART" id="SM00388">
    <property type="entry name" value="HisKA"/>
    <property type="match status" value="1"/>
</dbReference>
<evidence type="ECO:0000256" key="11">
    <source>
        <dbReference type="ARBA" id="ARBA00023012"/>
    </source>
</evidence>
<feature type="transmembrane region" description="Helical" evidence="16">
    <location>
        <begin position="538"/>
        <end position="559"/>
    </location>
</feature>
<dbReference type="GO" id="GO:0005886">
    <property type="term" value="C:plasma membrane"/>
    <property type="evidence" value="ECO:0007669"/>
    <property type="project" value="UniProtKB-ARBA"/>
</dbReference>
<dbReference type="Gene3D" id="1.10.287.130">
    <property type="match status" value="1"/>
</dbReference>
<dbReference type="InterPro" id="IPR004358">
    <property type="entry name" value="Sig_transdc_His_kin-like_C"/>
</dbReference>
<dbReference type="eggNOG" id="KOG2504">
    <property type="taxonomic scope" value="Eukaryota"/>
</dbReference>
<feature type="compositionally biased region" description="Basic residues" evidence="15">
    <location>
        <begin position="1297"/>
        <end position="1307"/>
    </location>
</feature>
<feature type="transmembrane region" description="Helical" evidence="16">
    <location>
        <begin position="934"/>
        <end position="956"/>
    </location>
</feature>
<evidence type="ECO:0000259" key="17">
    <source>
        <dbReference type="PROSITE" id="PS50109"/>
    </source>
</evidence>
<keyword evidence="5" id="KW-0808">Transferase</keyword>
<evidence type="ECO:0000259" key="18">
    <source>
        <dbReference type="PROSITE" id="PS50110"/>
    </source>
</evidence>
<accession>K1WI11</accession>
<dbReference type="Gene3D" id="1.20.1250.20">
    <property type="entry name" value="MFS general substrate transporter like domains"/>
    <property type="match status" value="2"/>
</dbReference>
<dbReference type="PRINTS" id="PR00344">
    <property type="entry name" value="BCTRLSENSOR"/>
</dbReference>
<dbReference type="SMART" id="SM00387">
    <property type="entry name" value="HATPase_c"/>
    <property type="match status" value="1"/>
</dbReference>
<dbReference type="InParanoid" id="K1WI11"/>
<evidence type="ECO:0000256" key="5">
    <source>
        <dbReference type="ARBA" id="ARBA00022679"/>
    </source>
</evidence>
<dbReference type="FunFam" id="3.40.50.2300:FF:000289">
    <property type="entry name" value="Osmosensing histidine protein kinase SLN1"/>
    <property type="match status" value="1"/>
</dbReference>
<keyword evidence="4 14" id="KW-0597">Phosphoprotein</keyword>
<dbReference type="InterPro" id="IPR036890">
    <property type="entry name" value="HATPase_C_sf"/>
</dbReference>
<evidence type="ECO:0000256" key="3">
    <source>
        <dbReference type="ARBA" id="ARBA00012438"/>
    </source>
</evidence>
<keyword evidence="12 16" id="KW-0472">Membrane</keyword>
<dbReference type="Pfam" id="PF07690">
    <property type="entry name" value="MFS_1"/>
    <property type="match status" value="1"/>
</dbReference>
<dbReference type="GO" id="GO:0000155">
    <property type="term" value="F:phosphorelay sensor kinase activity"/>
    <property type="evidence" value="ECO:0007669"/>
    <property type="project" value="InterPro"/>
</dbReference>
<evidence type="ECO:0000313" key="20">
    <source>
        <dbReference type="EMBL" id="EKD11847.1"/>
    </source>
</evidence>
<dbReference type="KEGG" id="mbe:MBM_09972"/>
<evidence type="ECO:0000256" key="2">
    <source>
        <dbReference type="ARBA" id="ARBA00004141"/>
    </source>
</evidence>
<dbReference type="HOGENOM" id="CLU_241479_0_0_1"/>
<keyword evidence="10 16" id="KW-1133">Transmembrane helix</keyword>
<feature type="domain" description="Response regulatory" evidence="18">
    <location>
        <begin position="1516"/>
        <end position="1636"/>
    </location>
</feature>
<dbReference type="InterPro" id="IPR011006">
    <property type="entry name" value="CheY-like_superfamily"/>
</dbReference>
<dbReference type="InterPro" id="IPR005467">
    <property type="entry name" value="His_kinase_dom"/>
</dbReference>
<feature type="region of interest" description="Disordered" evidence="15">
    <location>
        <begin position="1"/>
        <end position="36"/>
    </location>
</feature>
<dbReference type="InterPro" id="IPR001789">
    <property type="entry name" value="Sig_transdc_resp-reg_receiver"/>
</dbReference>
<feature type="compositionally biased region" description="Polar residues" evidence="15">
    <location>
        <begin position="1432"/>
        <end position="1441"/>
    </location>
</feature>
<dbReference type="PANTHER" id="PTHR43719:SF34">
    <property type="entry name" value="TWO-COMPONENT SYSTEM PROTEIN B"/>
    <property type="match status" value="1"/>
</dbReference>
<feature type="transmembrane region" description="Helical" evidence="16">
    <location>
        <begin position="427"/>
        <end position="447"/>
    </location>
</feature>
<feature type="region of interest" description="Disordered" evidence="15">
    <location>
        <begin position="1638"/>
        <end position="1681"/>
    </location>
</feature>
<feature type="region of interest" description="Disordered" evidence="15">
    <location>
        <begin position="1430"/>
        <end position="1505"/>
    </location>
</feature>
<dbReference type="InterPro" id="IPR050956">
    <property type="entry name" value="2C_system_His_kinase"/>
</dbReference>
<dbReference type="GO" id="GO:0007234">
    <property type="term" value="P:osmosensory signaling via phosphorelay pathway"/>
    <property type="evidence" value="ECO:0007669"/>
    <property type="project" value="UniProtKB-ARBA"/>
</dbReference>
<dbReference type="InterPro" id="IPR011701">
    <property type="entry name" value="MFS"/>
</dbReference>
<evidence type="ECO:0000256" key="7">
    <source>
        <dbReference type="ARBA" id="ARBA00022741"/>
    </source>
</evidence>
<evidence type="ECO:0000256" key="1">
    <source>
        <dbReference type="ARBA" id="ARBA00000085"/>
    </source>
</evidence>
<dbReference type="CDD" id="cd17352">
    <property type="entry name" value="MFS_MCT_SLC16"/>
    <property type="match status" value="1"/>
</dbReference>
<dbReference type="GO" id="GO:0022857">
    <property type="term" value="F:transmembrane transporter activity"/>
    <property type="evidence" value="ECO:0007669"/>
    <property type="project" value="InterPro"/>
</dbReference>
<organism evidence="20 21">
    <name type="scientific">Marssonina brunnea f. sp. multigermtubi (strain MB_m1)</name>
    <name type="common">Marssonina leaf spot fungus</name>
    <dbReference type="NCBI Taxonomy" id="1072389"/>
    <lineage>
        <taxon>Eukaryota</taxon>
        <taxon>Fungi</taxon>
        <taxon>Dikarya</taxon>
        <taxon>Ascomycota</taxon>
        <taxon>Pezizomycotina</taxon>
        <taxon>Leotiomycetes</taxon>
        <taxon>Helotiales</taxon>
        <taxon>Drepanopezizaceae</taxon>
        <taxon>Drepanopeziza</taxon>
    </lineage>
</organism>
<evidence type="ECO:0000256" key="6">
    <source>
        <dbReference type="ARBA" id="ARBA00022692"/>
    </source>
</evidence>
<dbReference type="SMART" id="SM00448">
    <property type="entry name" value="REC"/>
    <property type="match status" value="1"/>
</dbReference>
<dbReference type="SUPFAM" id="SSF52172">
    <property type="entry name" value="CheY-like"/>
    <property type="match status" value="1"/>
</dbReference>
<dbReference type="PROSITE" id="PS50110">
    <property type="entry name" value="RESPONSE_REGULATORY"/>
    <property type="match status" value="1"/>
</dbReference>
<keyword evidence="21" id="KW-1185">Reference proteome</keyword>
<feature type="domain" description="Major facilitator superfamily (MFS) profile" evidence="19">
    <location>
        <begin position="162"/>
        <end position="563"/>
    </location>
</feature>
<dbReference type="InterPro" id="IPR036097">
    <property type="entry name" value="HisK_dim/P_sf"/>
</dbReference>